<evidence type="ECO:0000313" key="1">
    <source>
        <dbReference type="EMBL" id="SKB91325.1"/>
    </source>
</evidence>
<dbReference type="Proteomes" id="UP000251937">
    <property type="component" value="Unassembled WGS sequence"/>
</dbReference>
<dbReference type="KEGG" id="cbp:EB354_11000"/>
<proteinExistence type="predicted"/>
<name>A0AAX2IM20_9FLAO</name>
<evidence type="ECO:0000313" key="3">
    <source>
        <dbReference type="Proteomes" id="UP000190669"/>
    </source>
</evidence>
<keyword evidence="3" id="KW-1185">Reference proteome</keyword>
<reference evidence="1 3" key="1">
    <citation type="submission" date="2017-02" db="EMBL/GenBank/DDBJ databases">
        <authorList>
            <person name="Varghese N."/>
            <person name="Submissions S."/>
        </authorList>
    </citation>
    <scope>NUCLEOTIDE SEQUENCE [LARGE SCALE GENOMIC DNA]</scope>
    <source>
        <strain evidence="1 3">DSM 16775</strain>
    </source>
</reference>
<comment type="caution">
    <text evidence="2">The sequence shown here is derived from an EMBL/GenBank/DDBJ whole genome shotgun (WGS) entry which is preliminary data.</text>
</comment>
<dbReference type="RefSeq" id="WP_079465969.1">
    <property type="nucleotide sequence ID" value="NZ_CP033934.1"/>
</dbReference>
<evidence type="ECO:0008006" key="5">
    <source>
        <dbReference type="Google" id="ProtNLM"/>
    </source>
</evidence>
<protein>
    <recommendedName>
        <fullName evidence="5">Beta-lactamase-inhibitor-like PepSY-like domain-containing protein</fullName>
    </recommendedName>
</protein>
<sequence length="139" mass="16351">MKKALITLGLTISVFYSAQIPLTKDYYAYDIINIFDAKDQFYYSWLFNGDSFVMNFPMTKSGLQNLRDKVEYIASLSDVDDYAWDKSIIPKDYEDEESVDIRFGLITKNYILRNKHRMQYNSGSVILIELSGNYWEIYP</sequence>
<reference evidence="2 4" key="2">
    <citation type="submission" date="2018-06" db="EMBL/GenBank/DDBJ databases">
        <authorList>
            <consortium name="Pathogen Informatics"/>
            <person name="Doyle S."/>
        </authorList>
    </citation>
    <scope>NUCLEOTIDE SEQUENCE [LARGE SCALE GENOMIC DNA]</scope>
    <source>
        <strain evidence="2 4">NCTC11212</strain>
    </source>
</reference>
<dbReference type="Proteomes" id="UP000190669">
    <property type="component" value="Unassembled WGS sequence"/>
</dbReference>
<dbReference type="AlphaFoldDB" id="A0AAX2IM20"/>
<evidence type="ECO:0000313" key="2">
    <source>
        <dbReference type="EMBL" id="SQA90101.1"/>
    </source>
</evidence>
<gene>
    <name evidence="2" type="ORF">NCTC11212_02313</name>
    <name evidence="1" type="ORF">SAMN05421800_1146</name>
</gene>
<organism evidence="2 4">
    <name type="scientific">Chryseobacterium balustinum</name>
    <dbReference type="NCBI Taxonomy" id="246"/>
    <lineage>
        <taxon>Bacteria</taxon>
        <taxon>Pseudomonadati</taxon>
        <taxon>Bacteroidota</taxon>
        <taxon>Flavobacteriia</taxon>
        <taxon>Flavobacteriales</taxon>
        <taxon>Weeksellaceae</taxon>
        <taxon>Chryseobacterium group</taxon>
        <taxon>Chryseobacterium</taxon>
    </lineage>
</organism>
<dbReference type="EMBL" id="UAVR01000011">
    <property type="protein sequence ID" value="SQA90101.1"/>
    <property type="molecule type" value="Genomic_DNA"/>
</dbReference>
<dbReference type="EMBL" id="FUZE01000014">
    <property type="protein sequence ID" value="SKB91325.1"/>
    <property type="molecule type" value="Genomic_DNA"/>
</dbReference>
<accession>A0AAX2IM20</accession>
<evidence type="ECO:0000313" key="4">
    <source>
        <dbReference type="Proteomes" id="UP000251937"/>
    </source>
</evidence>